<dbReference type="InterPro" id="IPR004579">
    <property type="entry name" value="ERCC1/RAD10/SWI10"/>
</dbReference>
<protein>
    <recommendedName>
        <fullName evidence="8">ERCC1-like central domain-containing protein</fullName>
    </recommendedName>
</protein>
<dbReference type="InterPro" id="IPR011335">
    <property type="entry name" value="Restrct_endonuc-II-like"/>
</dbReference>
<dbReference type="GO" id="GO:0000110">
    <property type="term" value="C:nucleotide-excision repair factor 1 complex"/>
    <property type="evidence" value="ECO:0007669"/>
    <property type="project" value="TreeGrafter"/>
</dbReference>
<evidence type="ECO:0000256" key="4">
    <source>
        <dbReference type="ARBA" id="ARBA00023125"/>
    </source>
</evidence>
<dbReference type="SUPFAM" id="SSF52980">
    <property type="entry name" value="Restriction endonuclease-like"/>
    <property type="match status" value="1"/>
</dbReference>
<dbReference type="FunFam" id="3.40.50.10130:FF:000015">
    <property type="entry name" value="SsDNA endonuclease"/>
    <property type="match status" value="1"/>
</dbReference>
<name>A0A0H5C2K0_CYBJN</name>
<evidence type="ECO:0000256" key="1">
    <source>
        <dbReference type="ARBA" id="ARBA00004123"/>
    </source>
</evidence>
<feature type="compositionally biased region" description="Low complexity" evidence="7">
    <location>
        <begin position="34"/>
        <end position="50"/>
    </location>
</feature>
<keyword evidence="3" id="KW-0227">DNA damage</keyword>
<dbReference type="CDD" id="cd22325">
    <property type="entry name" value="ERCC1_C-like"/>
    <property type="match status" value="1"/>
</dbReference>
<evidence type="ECO:0000313" key="9">
    <source>
        <dbReference type="EMBL" id="CEP22073.1"/>
    </source>
</evidence>
<evidence type="ECO:0000256" key="6">
    <source>
        <dbReference type="ARBA" id="ARBA00023242"/>
    </source>
</evidence>
<evidence type="ECO:0000256" key="3">
    <source>
        <dbReference type="ARBA" id="ARBA00022763"/>
    </source>
</evidence>
<reference evidence="10" key="1">
    <citation type="journal article" date="2015" name="J. Biotechnol.">
        <title>The structure of the Cyberlindnera jadinii genome and its relation to Candida utilis analyzed by the occurrence of single nucleotide polymorphisms.</title>
        <authorList>
            <person name="Rupp O."/>
            <person name="Brinkrolf K."/>
            <person name="Buerth C."/>
            <person name="Kunigo M."/>
            <person name="Schneider J."/>
            <person name="Jaenicke S."/>
            <person name="Goesmann A."/>
            <person name="Puehler A."/>
            <person name="Jaeger K.-E."/>
            <person name="Ernst J.F."/>
        </authorList>
    </citation>
    <scope>NUCLEOTIDE SEQUENCE [LARGE SCALE GENOMIC DNA]</scope>
    <source>
        <strain evidence="10">ATCC 18201 / CBS 1600 / BCRC 20928 / JCM 3617 / NBRC 0987 / NRRL Y-1542</strain>
    </source>
</reference>
<dbReference type="Gene3D" id="3.40.50.10130">
    <property type="match status" value="1"/>
</dbReference>
<keyword evidence="6" id="KW-0539">Nucleus</keyword>
<sequence>MDNQDSTSFASILAGVQRLRENGEVAREPENKQVQRQQQSPQPVQRQPSPHIGQKRINAFNQDKSRSQGPKVPKPSSLNVNSRQKQNPLMSSLTNVNYIFVEQRNVYDFLVNGRDVIFLSLKYHKLHPEYIQNRMKPLMKKNAILLCVVDVENSDSLLREINKLCLYSDFTLLLAFTYEQAAKYLTYLATSTKSAMKT</sequence>
<evidence type="ECO:0000259" key="8">
    <source>
        <dbReference type="Pfam" id="PF03834"/>
    </source>
</evidence>
<proteinExistence type="inferred from homology"/>
<evidence type="ECO:0000256" key="5">
    <source>
        <dbReference type="ARBA" id="ARBA00023204"/>
    </source>
</evidence>
<dbReference type="GO" id="GO:0003697">
    <property type="term" value="F:single-stranded DNA binding"/>
    <property type="evidence" value="ECO:0007669"/>
    <property type="project" value="TreeGrafter"/>
</dbReference>
<gene>
    <name evidence="9" type="ORF">BN1211_2338</name>
</gene>
<dbReference type="GO" id="GO:0006302">
    <property type="term" value="P:double-strand break repair"/>
    <property type="evidence" value="ECO:0007669"/>
    <property type="project" value="UniProtKB-ARBA"/>
</dbReference>
<keyword evidence="4" id="KW-0238">DNA-binding</keyword>
<evidence type="ECO:0000313" key="10">
    <source>
        <dbReference type="Proteomes" id="UP000038830"/>
    </source>
</evidence>
<comment type="similarity">
    <text evidence="2">Belongs to the ERCC1/RAD10/SWI10 family.</text>
</comment>
<comment type="subcellular location">
    <subcellularLocation>
        <location evidence="1">Nucleus</location>
    </subcellularLocation>
</comment>
<dbReference type="PANTHER" id="PTHR12749">
    <property type="entry name" value="EXCISION REPAIR CROSS-COMPLEMENTING 1 ERCC1"/>
    <property type="match status" value="1"/>
</dbReference>
<dbReference type="GO" id="GO:0003684">
    <property type="term" value="F:damaged DNA binding"/>
    <property type="evidence" value="ECO:0007669"/>
    <property type="project" value="InterPro"/>
</dbReference>
<dbReference type="AlphaFoldDB" id="A0A0H5C2K0"/>
<dbReference type="GO" id="GO:0070914">
    <property type="term" value="P:UV-damage excision repair"/>
    <property type="evidence" value="ECO:0007669"/>
    <property type="project" value="TreeGrafter"/>
</dbReference>
<dbReference type="GO" id="GO:0070522">
    <property type="term" value="C:ERCC4-ERCC1 complex"/>
    <property type="evidence" value="ECO:0007669"/>
    <property type="project" value="TreeGrafter"/>
</dbReference>
<feature type="compositionally biased region" description="Polar residues" evidence="7">
    <location>
        <begin position="76"/>
        <end position="86"/>
    </location>
</feature>
<dbReference type="EMBL" id="CDQK01000002">
    <property type="protein sequence ID" value="CEP22073.1"/>
    <property type="molecule type" value="Genomic_DNA"/>
</dbReference>
<keyword evidence="5" id="KW-0234">DNA repair</keyword>
<evidence type="ECO:0000256" key="7">
    <source>
        <dbReference type="SAM" id="MobiDB-lite"/>
    </source>
</evidence>
<dbReference type="Proteomes" id="UP000038830">
    <property type="component" value="Unassembled WGS sequence"/>
</dbReference>
<dbReference type="GO" id="GO:0006312">
    <property type="term" value="P:mitotic recombination"/>
    <property type="evidence" value="ECO:0007669"/>
    <property type="project" value="TreeGrafter"/>
</dbReference>
<dbReference type="InterPro" id="IPR047260">
    <property type="entry name" value="ERCC1-like_central_dom"/>
</dbReference>
<evidence type="ECO:0000256" key="2">
    <source>
        <dbReference type="ARBA" id="ARBA00008283"/>
    </source>
</evidence>
<feature type="compositionally biased region" description="Basic and acidic residues" evidence="7">
    <location>
        <begin position="20"/>
        <end position="33"/>
    </location>
</feature>
<dbReference type="PANTHER" id="PTHR12749:SF0">
    <property type="entry name" value="DNA EXCISION REPAIR PROTEIN ERCC-1"/>
    <property type="match status" value="1"/>
</dbReference>
<dbReference type="Pfam" id="PF03834">
    <property type="entry name" value="Rad10"/>
    <property type="match status" value="1"/>
</dbReference>
<feature type="region of interest" description="Disordered" evidence="7">
    <location>
        <begin position="20"/>
        <end position="86"/>
    </location>
</feature>
<accession>A0A0H5C2K0</accession>
<dbReference type="NCBIfam" id="TIGR00597">
    <property type="entry name" value="rad10"/>
    <property type="match status" value="1"/>
</dbReference>
<feature type="domain" description="ERCC1-like central" evidence="8">
    <location>
        <begin position="78"/>
        <end position="188"/>
    </location>
</feature>
<organism evidence="9 10">
    <name type="scientific">Cyberlindnera jadinii (strain ATCC 18201 / CBS 1600 / BCRC 20928 / JCM 3617 / NBRC 0987 / NRRL Y-1542)</name>
    <name type="common">Torula yeast</name>
    <name type="synonym">Candida utilis</name>
    <dbReference type="NCBI Taxonomy" id="983966"/>
    <lineage>
        <taxon>Eukaryota</taxon>
        <taxon>Fungi</taxon>
        <taxon>Dikarya</taxon>
        <taxon>Ascomycota</taxon>
        <taxon>Saccharomycotina</taxon>
        <taxon>Saccharomycetes</taxon>
        <taxon>Phaffomycetales</taxon>
        <taxon>Phaffomycetaceae</taxon>
        <taxon>Cyberlindnera</taxon>
    </lineage>
</organism>